<evidence type="ECO:0000256" key="2">
    <source>
        <dbReference type="ARBA" id="ARBA00005528"/>
    </source>
</evidence>
<comment type="similarity">
    <text evidence="2 12">Belongs to the RNA methyltransferase RsmE family.</text>
</comment>
<comment type="catalytic activity">
    <reaction evidence="11 12">
        <text>uridine(1498) in 16S rRNA + S-adenosyl-L-methionine = N(3)-methyluridine(1498) in 16S rRNA + S-adenosyl-L-homocysteine + H(+)</text>
        <dbReference type="Rhea" id="RHEA:42920"/>
        <dbReference type="Rhea" id="RHEA-COMP:10283"/>
        <dbReference type="Rhea" id="RHEA-COMP:10284"/>
        <dbReference type="ChEBI" id="CHEBI:15378"/>
        <dbReference type="ChEBI" id="CHEBI:57856"/>
        <dbReference type="ChEBI" id="CHEBI:59789"/>
        <dbReference type="ChEBI" id="CHEBI:65315"/>
        <dbReference type="ChEBI" id="CHEBI:74502"/>
        <dbReference type="EC" id="2.1.1.193"/>
    </reaction>
</comment>
<dbReference type="EMBL" id="JAGMVS010000072">
    <property type="protein sequence ID" value="MCM2437941.1"/>
    <property type="molecule type" value="Genomic_DNA"/>
</dbReference>
<evidence type="ECO:0000313" key="15">
    <source>
        <dbReference type="Proteomes" id="UP001057481"/>
    </source>
</evidence>
<name>A0ABT0VJV7_9LACO</name>
<evidence type="ECO:0000259" key="13">
    <source>
        <dbReference type="Pfam" id="PF04452"/>
    </source>
</evidence>
<keyword evidence="8 12" id="KW-0808">Transferase</keyword>
<keyword evidence="6 12" id="KW-0698">rRNA processing</keyword>
<dbReference type="PIRSF" id="PIRSF015601">
    <property type="entry name" value="MTase_slr0722"/>
    <property type="match status" value="1"/>
</dbReference>
<dbReference type="PANTHER" id="PTHR30027">
    <property type="entry name" value="RIBOSOMAL RNA SMALL SUBUNIT METHYLTRANSFERASE E"/>
    <property type="match status" value="1"/>
</dbReference>
<evidence type="ECO:0000256" key="10">
    <source>
        <dbReference type="ARBA" id="ARBA00025699"/>
    </source>
</evidence>
<evidence type="ECO:0000256" key="4">
    <source>
        <dbReference type="ARBA" id="ARBA00013673"/>
    </source>
</evidence>
<proteinExistence type="inferred from homology"/>
<evidence type="ECO:0000313" key="14">
    <source>
        <dbReference type="EMBL" id="MCM2437941.1"/>
    </source>
</evidence>
<dbReference type="InterPro" id="IPR006700">
    <property type="entry name" value="RsmE"/>
</dbReference>
<comment type="subcellular location">
    <subcellularLocation>
        <location evidence="1 12">Cytoplasm</location>
    </subcellularLocation>
</comment>
<evidence type="ECO:0000256" key="11">
    <source>
        <dbReference type="ARBA" id="ARBA00047944"/>
    </source>
</evidence>
<dbReference type="InterPro" id="IPR029028">
    <property type="entry name" value="Alpha/beta_knot_MTases"/>
</dbReference>
<evidence type="ECO:0000256" key="7">
    <source>
        <dbReference type="ARBA" id="ARBA00022603"/>
    </source>
</evidence>
<dbReference type="EC" id="2.1.1.193" evidence="3 12"/>
<evidence type="ECO:0000256" key="12">
    <source>
        <dbReference type="PIRNR" id="PIRNR015601"/>
    </source>
</evidence>
<dbReference type="PROSITE" id="PS00268">
    <property type="entry name" value="CECROPIN"/>
    <property type="match status" value="1"/>
</dbReference>
<dbReference type="InterPro" id="IPR029026">
    <property type="entry name" value="tRNA_m1G_MTases_N"/>
</dbReference>
<evidence type="ECO:0000256" key="5">
    <source>
        <dbReference type="ARBA" id="ARBA00022490"/>
    </source>
</evidence>
<evidence type="ECO:0000256" key="6">
    <source>
        <dbReference type="ARBA" id="ARBA00022552"/>
    </source>
</evidence>
<dbReference type="NCBIfam" id="TIGR00046">
    <property type="entry name" value="RsmE family RNA methyltransferase"/>
    <property type="match status" value="1"/>
</dbReference>
<dbReference type="Proteomes" id="UP001057481">
    <property type="component" value="Unassembled WGS sequence"/>
</dbReference>
<dbReference type="InterPro" id="IPR046886">
    <property type="entry name" value="RsmE_MTase_dom"/>
</dbReference>
<evidence type="ECO:0000256" key="1">
    <source>
        <dbReference type="ARBA" id="ARBA00004496"/>
    </source>
</evidence>
<keyword evidence="15" id="KW-1185">Reference proteome</keyword>
<organism evidence="14 15">
    <name type="scientific">Periweissella beninensis</name>
    <dbReference type="NCBI Taxonomy" id="504936"/>
    <lineage>
        <taxon>Bacteria</taxon>
        <taxon>Bacillati</taxon>
        <taxon>Bacillota</taxon>
        <taxon>Bacilli</taxon>
        <taxon>Lactobacillales</taxon>
        <taxon>Lactobacillaceae</taxon>
        <taxon>Periweissella</taxon>
    </lineage>
</organism>
<dbReference type="Gene3D" id="3.40.1280.10">
    <property type="match status" value="1"/>
</dbReference>
<protein>
    <recommendedName>
        <fullName evidence="4 12">Ribosomal RNA small subunit methyltransferase E</fullName>
        <ecNumber evidence="3 12">2.1.1.193</ecNumber>
    </recommendedName>
</protein>
<dbReference type="RefSeq" id="WP_205144074.1">
    <property type="nucleotide sequence ID" value="NZ_JAFBDN010000019.1"/>
</dbReference>
<comment type="caution">
    <text evidence="14">The sequence shown here is derived from an EMBL/GenBank/DDBJ whole genome shotgun (WGS) entry which is preliminary data.</text>
</comment>
<accession>A0ABT0VJV7</accession>
<dbReference type="Pfam" id="PF04452">
    <property type="entry name" value="Methyltrans_RNA"/>
    <property type="match status" value="1"/>
</dbReference>
<evidence type="ECO:0000256" key="8">
    <source>
        <dbReference type="ARBA" id="ARBA00022679"/>
    </source>
</evidence>
<gene>
    <name evidence="14" type="ORF">KAK10_08465</name>
</gene>
<comment type="function">
    <text evidence="10 12">Specifically methylates the N3 position of the uracil ring of uridine 1498 (m3U1498) in 16S rRNA. Acts on the fully assembled 30S ribosomal subunit.</text>
</comment>
<keyword evidence="5 12" id="KW-0963">Cytoplasm</keyword>
<evidence type="ECO:0000256" key="3">
    <source>
        <dbReference type="ARBA" id="ARBA00012328"/>
    </source>
</evidence>
<dbReference type="PANTHER" id="PTHR30027:SF3">
    <property type="entry name" value="16S RRNA (URACIL(1498)-N(3))-METHYLTRANSFERASE"/>
    <property type="match status" value="1"/>
</dbReference>
<keyword evidence="7 12" id="KW-0489">Methyltransferase</keyword>
<evidence type="ECO:0000256" key="9">
    <source>
        <dbReference type="ARBA" id="ARBA00022691"/>
    </source>
</evidence>
<dbReference type="SUPFAM" id="SSF75217">
    <property type="entry name" value="alpha/beta knot"/>
    <property type="match status" value="1"/>
</dbReference>
<dbReference type="CDD" id="cd18084">
    <property type="entry name" value="RsmE-like"/>
    <property type="match status" value="1"/>
</dbReference>
<keyword evidence="9 12" id="KW-0949">S-adenosyl-L-methionine</keyword>
<sequence length="245" mass="26426">MQRYFLPTVVENQFTLPADINHHLATVLRAVIGTKAEFVLPDQTVFIGQVIAKESGALVLEKLANIDSHVELPVAATIIAGVPKGDKKAELVVQKATELGVTEIIFVATDWSVAKWDGKAAKKIERLQKIANGAAEQAHRTIIPTIKYAPSLTTILALTFDHKLIAWEEAAKDGEKATLAQVLADTQYGETIACVFGPEGGLSPKEVAQLTTIGYQVAGLGPRILRTETAPLYWLSAISFAMELA</sequence>
<reference evidence="14" key="1">
    <citation type="submission" date="2021-04" db="EMBL/GenBank/DDBJ databases">
        <title>Taxonomic assessment of Weissella genus.</title>
        <authorList>
            <person name="Fanelli F."/>
            <person name="Chieffi D."/>
            <person name="Dell'Aquila A."/>
            <person name="Gyu-Sung C."/>
            <person name="Franz C.M.A.P."/>
            <person name="Fusco V."/>
        </authorList>
    </citation>
    <scope>NUCLEOTIDE SEQUENCE</scope>
    <source>
        <strain evidence="14">LMG 25373</strain>
    </source>
</reference>
<feature type="domain" description="Ribosomal RNA small subunit methyltransferase E methyltransferase" evidence="13">
    <location>
        <begin position="71"/>
        <end position="239"/>
    </location>
</feature>